<keyword evidence="6" id="KW-1185">Reference proteome</keyword>
<feature type="domain" description="AAA+ ATPase" evidence="4">
    <location>
        <begin position="358"/>
        <end position="492"/>
    </location>
</feature>
<dbReference type="AlphaFoldDB" id="A0A2P6VNR2"/>
<feature type="region of interest" description="Disordered" evidence="3">
    <location>
        <begin position="648"/>
        <end position="678"/>
    </location>
</feature>
<evidence type="ECO:0000259" key="4">
    <source>
        <dbReference type="SMART" id="SM00382"/>
    </source>
</evidence>
<accession>A0A2P6VNR2</accession>
<organism evidence="5 6">
    <name type="scientific">Micractinium conductrix</name>
    <dbReference type="NCBI Taxonomy" id="554055"/>
    <lineage>
        <taxon>Eukaryota</taxon>
        <taxon>Viridiplantae</taxon>
        <taxon>Chlorophyta</taxon>
        <taxon>core chlorophytes</taxon>
        <taxon>Trebouxiophyceae</taxon>
        <taxon>Chlorellales</taxon>
        <taxon>Chlorellaceae</taxon>
        <taxon>Chlorella clade</taxon>
        <taxon>Micractinium</taxon>
    </lineage>
</organism>
<dbReference type="SUPFAM" id="SSF52540">
    <property type="entry name" value="P-loop containing nucleoside triphosphate hydrolases"/>
    <property type="match status" value="1"/>
</dbReference>
<dbReference type="Proteomes" id="UP000239649">
    <property type="component" value="Unassembled WGS sequence"/>
</dbReference>
<evidence type="ECO:0000256" key="2">
    <source>
        <dbReference type="ARBA" id="ARBA00022840"/>
    </source>
</evidence>
<feature type="compositionally biased region" description="Basic and acidic residues" evidence="3">
    <location>
        <begin position="550"/>
        <end position="560"/>
    </location>
</feature>
<dbReference type="GO" id="GO:0005524">
    <property type="term" value="F:ATP binding"/>
    <property type="evidence" value="ECO:0007669"/>
    <property type="project" value="UniProtKB-KW"/>
</dbReference>
<evidence type="ECO:0000313" key="6">
    <source>
        <dbReference type="Proteomes" id="UP000239649"/>
    </source>
</evidence>
<proteinExistence type="predicted"/>
<dbReference type="InterPro" id="IPR058670">
    <property type="entry name" value="PTPase_dom"/>
</dbReference>
<evidence type="ECO:0000313" key="5">
    <source>
        <dbReference type="EMBL" id="PSC75743.1"/>
    </source>
</evidence>
<keyword evidence="2" id="KW-0067">ATP-binding</keyword>
<name>A0A2P6VNR2_9CHLO</name>
<feature type="compositionally biased region" description="Acidic residues" evidence="3">
    <location>
        <begin position="572"/>
        <end position="581"/>
    </location>
</feature>
<dbReference type="CDD" id="cd00009">
    <property type="entry name" value="AAA"/>
    <property type="match status" value="1"/>
</dbReference>
<reference evidence="5 6" key="1">
    <citation type="journal article" date="2018" name="Plant J.">
        <title>Genome sequences of Chlorella sorokiniana UTEX 1602 and Micractinium conductrix SAG 241.80: implications to maltose excretion by a green alga.</title>
        <authorList>
            <person name="Arriola M.B."/>
            <person name="Velmurugan N."/>
            <person name="Zhang Y."/>
            <person name="Plunkett M.H."/>
            <person name="Hondzo H."/>
            <person name="Barney B.M."/>
        </authorList>
    </citation>
    <scope>NUCLEOTIDE SEQUENCE [LARGE SCALE GENOMIC DNA]</scope>
    <source>
        <strain evidence="5 6">SAG 241.80</strain>
    </source>
</reference>
<dbReference type="Pfam" id="PF19568">
    <property type="entry name" value="Spore_III_AA"/>
    <property type="match status" value="1"/>
</dbReference>
<gene>
    <name evidence="5" type="ORF">C2E20_1370</name>
</gene>
<keyword evidence="1" id="KW-0547">Nucleotide-binding</keyword>
<dbReference type="PANTHER" id="PTHR20953:SF3">
    <property type="entry name" value="P-LOOP CONTAINING NUCLEOSIDE TRIPHOSPHATE HYDROLASES SUPERFAMILY PROTEIN"/>
    <property type="match status" value="1"/>
</dbReference>
<dbReference type="Pfam" id="PF25516">
    <property type="entry name" value="PTPase"/>
    <property type="match status" value="1"/>
</dbReference>
<sequence>MLASTPLVARTLWQQLGGSGGTLNVADVLRLATFLAWAPLHLLLAYARPDAYLRWRTPLVLLSRLQRQLTIVRFAALFNGEAVGGAGAAGVAASAAAGASRANGIMGMLLWRPGSVASLLCTYALPLRYSAPCALALLASTLHSTLQQCGVDCAGGGLAPALRLFMATADQLRHWLLPWELQPGSDGSSGGGVLVLFDYGTHAQLGAGSGGGSATGGAVCRPPAAFVADGPYVLGEEAQAAEVLKLVGLLPPSVRGKLEQHPELPLLLEVVMDLGRPPLARFPSGDLRLAEGPVSPEDLQYAVDQVGNFGGDNRAGIDKTLHRISCIRNRAGRVVGLTCRVGRAIAGSAAMVADLARSGKSILLLGRPGVGKTTAIREISRLLADECQRRVVIVDTSNEIGGDGDIPHPGIGRARRMQVPHPEQQHRVMIEAVENHMPEVIVIDEIGTEAECLAARTIAQRGVQLVATAHGNELENLLKNPSLSDLVGGISSVTLGDDEAKRRGVQKSVLERQSPPTFDACVEMASREQWRVHLDVAWAVDMLLTGREAGAEVRERDETGKVWSWPEGGSTDFEEEEDDETLGGGGGGSASAGRRRGGARAQQQQLQLETQPFPAEALTAARMGAALQAAEEAGVDLPLALRAAAAARASSSGRPTSSSGGGSTAGSTAGSSPGGGFGKPADPAAVHIYAFGLDNASVAEIAQSLGVGTSLVVAERLQDADAVLALRAKIKSSGSG</sequence>
<dbReference type="OrthoDB" id="26838at2759"/>
<dbReference type="InterPro" id="IPR027417">
    <property type="entry name" value="P-loop_NTPase"/>
</dbReference>
<dbReference type="STRING" id="554055.A0A2P6VNR2"/>
<dbReference type="EMBL" id="LHPF02000002">
    <property type="protein sequence ID" value="PSC75743.1"/>
    <property type="molecule type" value="Genomic_DNA"/>
</dbReference>
<dbReference type="FunFam" id="3.40.50.300:FF:000873">
    <property type="entry name" value="p-loop nucleoside triphosphate hydrolase superfamily protein"/>
    <property type="match status" value="1"/>
</dbReference>
<dbReference type="InterPro" id="IPR003593">
    <property type="entry name" value="AAA+_ATPase"/>
</dbReference>
<dbReference type="Gene3D" id="3.40.50.300">
    <property type="entry name" value="P-loop containing nucleotide triphosphate hydrolases"/>
    <property type="match status" value="1"/>
</dbReference>
<dbReference type="InterPro" id="IPR045735">
    <property type="entry name" value="Spore_III_AA_AAA+_ATPase"/>
</dbReference>
<dbReference type="SMART" id="SM00382">
    <property type="entry name" value="AAA"/>
    <property type="match status" value="1"/>
</dbReference>
<feature type="compositionally biased region" description="Low complexity" evidence="3">
    <location>
        <begin position="648"/>
        <end position="658"/>
    </location>
</feature>
<evidence type="ECO:0000256" key="1">
    <source>
        <dbReference type="ARBA" id="ARBA00022741"/>
    </source>
</evidence>
<protein>
    <submittedName>
        <fullName evidence="5">Nucleic acid-binding</fullName>
    </submittedName>
</protein>
<evidence type="ECO:0000256" key="3">
    <source>
        <dbReference type="SAM" id="MobiDB-lite"/>
    </source>
</evidence>
<feature type="region of interest" description="Disordered" evidence="3">
    <location>
        <begin position="550"/>
        <end position="606"/>
    </location>
</feature>
<comment type="caution">
    <text evidence="5">The sequence shown here is derived from an EMBL/GenBank/DDBJ whole genome shotgun (WGS) entry which is preliminary data.</text>
</comment>
<dbReference type="PANTHER" id="PTHR20953">
    <property type="entry name" value="KINASE-RELATED"/>
    <property type="match status" value="1"/>
</dbReference>